<name>A0ACD3SXV2_PHODM</name>
<reference evidence="1" key="1">
    <citation type="submission" date="2018-03" db="EMBL/GenBank/DDBJ databases">
        <title>Genomic characterization of a polymicrobial infection associated with a disease outbreak in Pacific white shrimp (Litopenaeus vannamei).</title>
        <authorList>
            <person name="Turner J.W."/>
            <person name="Bachand P.T."/>
            <person name="Tallman J."/>
            <person name="Elledge N.C."/>
            <person name="Pinnell L.J."/>
            <person name="Laughlin R.C."/>
            <person name="Zimba P.V."/>
        </authorList>
    </citation>
    <scope>NUCLEOTIDE SEQUENCE</scope>
    <source>
        <strain evidence="1">Hep-2b-22</strain>
    </source>
</reference>
<proteinExistence type="predicted"/>
<accession>A0ACD3SXV2</accession>
<evidence type="ECO:0000313" key="1">
    <source>
        <dbReference type="EMBL" id="TMX74957.1"/>
    </source>
</evidence>
<dbReference type="EMBL" id="PZOJ01000090">
    <property type="protein sequence ID" value="TMX74957.1"/>
    <property type="molecule type" value="Genomic_DNA"/>
</dbReference>
<sequence>MNHKFIAKLGFSCLLFLPVTANAIERALTPYVSIFNRSNSGSIQIKAPRTQFVIPYSDDDGSFSPLAIEFDVISLSQTPIDYRLTLPLSQHFCVVDNKDTALTLKDITIDGAPIASSLSTLPGHKGILTIGVKEKTHLMTVTYPRIERSSSSIFCYGTLGIQAEVVL</sequence>
<comment type="caution">
    <text evidence="1">The sequence shown here is derived from an EMBL/GenBank/DDBJ whole genome shotgun (WGS) entry which is preliminary data.</text>
</comment>
<gene>
    <name evidence="1" type="ORF">DA092_11025</name>
</gene>
<dbReference type="Proteomes" id="UP000718715">
    <property type="component" value="Unassembled WGS sequence"/>
</dbReference>
<keyword evidence="2" id="KW-1185">Reference proteome</keyword>
<protein>
    <submittedName>
        <fullName evidence="1">Uncharacterized protein</fullName>
    </submittedName>
</protein>
<evidence type="ECO:0000313" key="2">
    <source>
        <dbReference type="Proteomes" id="UP000718715"/>
    </source>
</evidence>
<organism evidence="1 2">
    <name type="scientific">Photobacterium damselae</name>
    <dbReference type="NCBI Taxonomy" id="38293"/>
    <lineage>
        <taxon>Bacteria</taxon>
        <taxon>Pseudomonadati</taxon>
        <taxon>Pseudomonadota</taxon>
        <taxon>Gammaproteobacteria</taxon>
        <taxon>Vibrionales</taxon>
        <taxon>Vibrionaceae</taxon>
        <taxon>Photobacterium</taxon>
    </lineage>
</organism>